<dbReference type="OrthoDB" id="7062791at2"/>
<feature type="transmembrane region" description="Helical" evidence="1">
    <location>
        <begin position="47"/>
        <end position="69"/>
    </location>
</feature>
<keyword evidence="1" id="KW-0812">Transmembrane</keyword>
<proteinExistence type="predicted"/>
<accession>A0A2P4EYR6</accession>
<keyword evidence="3" id="KW-1185">Reference proteome</keyword>
<evidence type="ECO:0000313" key="2">
    <source>
        <dbReference type="EMBL" id="POB05586.1"/>
    </source>
</evidence>
<feature type="transmembrane region" description="Helical" evidence="1">
    <location>
        <begin position="109"/>
        <end position="131"/>
    </location>
</feature>
<dbReference type="AlphaFoldDB" id="A0A2P4EYR6"/>
<dbReference type="RefSeq" id="WP_104736913.1">
    <property type="nucleotide sequence ID" value="NZ_BMHR01000018.1"/>
</dbReference>
<organism evidence="2 3">
    <name type="scientific">Halopseudomonas oceani</name>
    <dbReference type="NCBI Taxonomy" id="1708783"/>
    <lineage>
        <taxon>Bacteria</taxon>
        <taxon>Pseudomonadati</taxon>
        <taxon>Pseudomonadota</taxon>
        <taxon>Gammaproteobacteria</taxon>
        <taxon>Pseudomonadales</taxon>
        <taxon>Pseudomonadaceae</taxon>
        <taxon>Halopseudomonas</taxon>
    </lineage>
</organism>
<dbReference type="Proteomes" id="UP000243451">
    <property type="component" value="Unassembled WGS sequence"/>
</dbReference>
<dbReference type="EMBL" id="PPSK01000002">
    <property type="protein sequence ID" value="POB05586.1"/>
    <property type="molecule type" value="Genomic_DNA"/>
</dbReference>
<name>A0A2P4EYR6_9GAMM</name>
<sequence>MRHWLLAFTAGFLAVFCFHQPALALLHAAGVVPFPAFSLDPVAPLSVPAVVSSAFWGGVWGVVLVLALARMGKQLIWLKAALFGGIALTLVALLLVFPLKGYGLDWQLFVPRFAIGFILNALWGLGALVFLRAFAPRA</sequence>
<gene>
    <name evidence="2" type="ORF">C1949_02535</name>
</gene>
<keyword evidence="1" id="KW-0472">Membrane</keyword>
<evidence type="ECO:0000313" key="3">
    <source>
        <dbReference type="Proteomes" id="UP000243451"/>
    </source>
</evidence>
<reference evidence="2 3" key="1">
    <citation type="submission" date="2018-01" db="EMBL/GenBank/DDBJ databases">
        <title>Draft genome of the type strain Pseudomonas oceani DSM 100277 isolated from the deep water in Okinawa trough, northwestern Pacific Ocean.</title>
        <authorList>
            <person name="Gomila M."/>
            <person name="Mulet M."/>
            <person name="Garcia-Valdes E."/>
            <person name="Lalucat J."/>
        </authorList>
    </citation>
    <scope>NUCLEOTIDE SEQUENCE [LARGE SCALE GENOMIC DNA]</scope>
    <source>
        <strain evidence="2 3">DSM 100277</strain>
    </source>
</reference>
<keyword evidence="1" id="KW-1133">Transmembrane helix</keyword>
<protein>
    <recommendedName>
        <fullName evidence="4">Transmembrane protein</fullName>
    </recommendedName>
</protein>
<evidence type="ECO:0008006" key="4">
    <source>
        <dbReference type="Google" id="ProtNLM"/>
    </source>
</evidence>
<comment type="caution">
    <text evidence="2">The sequence shown here is derived from an EMBL/GenBank/DDBJ whole genome shotgun (WGS) entry which is preliminary data.</text>
</comment>
<feature type="transmembrane region" description="Helical" evidence="1">
    <location>
        <begin position="76"/>
        <end position="97"/>
    </location>
</feature>
<evidence type="ECO:0000256" key="1">
    <source>
        <dbReference type="SAM" id="Phobius"/>
    </source>
</evidence>